<feature type="transmembrane region" description="Helical" evidence="1">
    <location>
        <begin position="206"/>
        <end position="225"/>
    </location>
</feature>
<dbReference type="Proteomes" id="UP000540698">
    <property type="component" value="Unassembled WGS sequence"/>
</dbReference>
<organism evidence="2 3">
    <name type="scientific">Nocardia gamkensis</name>
    <dbReference type="NCBI Taxonomy" id="352869"/>
    <lineage>
        <taxon>Bacteria</taxon>
        <taxon>Bacillati</taxon>
        <taxon>Actinomycetota</taxon>
        <taxon>Actinomycetes</taxon>
        <taxon>Mycobacteriales</taxon>
        <taxon>Nocardiaceae</taxon>
        <taxon>Nocardia</taxon>
    </lineage>
</organism>
<keyword evidence="1" id="KW-1133">Transmembrane helix</keyword>
<feature type="transmembrane region" description="Helical" evidence="1">
    <location>
        <begin position="38"/>
        <end position="62"/>
    </location>
</feature>
<keyword evidence="3" id="KW-1185">Reference proteome</keyword>
<dbReference type="InterPro" id="IPR025333">
    <property type="entry name" value="DUF4239"/>
</dbReference>
<sequence>MAFEFLVPALTALVAVVVFVAGDRLHPKTWRQTDDDTVGALVLNLINTIFMAVVAFIVVIAWQQYDNARNHTIAEAKALIDTYWAAHGMPEPDHTRIQGLVRDYTEQVLTEEWTVMADDGHLSQSTQNTLDALRDAVAAVDTADAEVDTLRTSALTSLDAVAQARADRALDAGYRVPGFLYLAMWICTVLLLFSVVLSGVQVTKRSVVTTALLGAIVGVVIRAIYNLDEPFSGGNVVPKEAFELALSRYQHTT</sequence>
<dbReference type="AlphaFoldDB" id="A0A7X6R2A5"/>
<evidence type="ECO:0000313" key="2">
    <source>
        <dbReference type="EMBL" id="NKY26140.1"/>
    </source>
</evidence>
<protein>
    <submittedName>
        <fullName evidence="2">DUF4239 domain-containing protein</fullName>
    </submittedName>
</protein>
<dbReference type="EMBL" id="JAAXOS010000003">
    <property type="protein sequence ID" value="NKY26140.1"/>
    <property type="molecule type" value="Genomic_DNA"/>
</dbReference>
<feature type="transmembrane region" description="Helical" evidence="1">
    <location>
        <begin position="178"/>
        <end position="200"/>
    </location>
</feature>
<dbReference type="RefSeq" id="WP_062970268.1">
    <property type="nucleotide sequence ID" value="NZ_JAAXOS010000003.1"/>
</dbReference>
<accession>A0A7X6R2A5</accession>
<comment type="caution">
    <text evidence="2">The sequence shown here is derived from an EMBL/GenBank/DDBJ whole genome shotgun (WGS) entry which is preliminary data.</text>
</comment>
<keyword evidence="1" id="KW-0472">Membrane</keyword>
<reference evidence="2 3" key="1">
    <citation type="submission" date="2020-04" db="EMBL/GenBank/DDBJ databases">
        <title>MicrobeNet Type strains.</title>
        <authorList>
            <person name="Nicholson A.C."/>
        </authorList>
    </citation>
    <scope>NUCLEOTIDE SEQUENCE [LARGE SCALE GENOMIC DNA]</scope>
    <source>
        <strain evidence="2 3">DSM 44956</strain>
    </source>
</reference>
<gene>
    <name evidence="2" type="ORF">HGB38_07890</name>
</gene>
<evidence type="ECO:0000313" key="3">
    <source>
        <dbReference type="Proteomes" id="UP000540698"/>
    </source>
</evidence>
<keyword evidence="1" id="KW-0812">Transmembrane</keyword>
<evidence type="ECO:0000256" key="1">
    <source>
        <dbReference type="SAM" id="Phobius"/>
    </source>
</evidence>
<proteinExistence type="predicted"/>
<name>A0A7X6R2A5_9NOCA</name>
<dbReference type="Pfam" id="PF14023">
    <property type="entry name" value="Bestrophin-like"/>
    <property type="match status" value="1"/>
</dbReference>